<organism evidence="1 2">
    <name type="scientific">Aureobasidium melanogenum</name>
    <name type="common">Aureobasidium pullulans var. melanogenum</name>
    <dbReference type="NCBI Taxonomy" id="46634"/>
    <lineage>
        <taxon>Eukaryota</taxon>
        <taxon>Fungi</taxon>
        <taxon>Dikarya</taxon>
        <taxon>Ascomycota</taxon>
        <taxon>Pezizomycotina</taxon>
        <taxon>Dothideomycetes</taxon>
        <taxon>Dothideomycetidae</taxon>
        <taxon>Dothideales</taxon>
        <taxon>Saccotheciaceae</taxon>
        <taxon>Aureobasidium</taxon>
    </lineage>
</organism>
<evidence type="ECO:0000313" key="2">
    <source>
        <dbReference type="Proteomes" id="UP000779574"/>
    </source>
</evidence>
<evidence type="ECO:0000313" key="1">
    <source>
        <dbReference type="EMBL" id="KAG9696434.1"/>
    </source>
</evidence>
<accession>A0A9P8JC05</accession>
<comment type="caution">
    <text evidence="1">The sequence shown here is derived from an EMBL/GenBank/DDBJ whole genome shotgun (WGS) entry which is preliminary data.</text>
</comment>
<feature type="non-terminal residue" evidence="1">
    <location>
        <position position="1"/>
    </location>
</feature>
<proteinExistence type="predicted"/>
<dbReference type="EMBL" id="JAHFXF010000102">
    <property type="protein sequence ID" value="KAG9696434.1"/>
    <property type="molecule type" value="Genomic_DNA"/>
</dbReference>
<name>A0A9P8JC05_AURME</name>
<dbReference type="AlphaFoldDB" id="A0A9P8JC05"/>
<reference evidence="1" key="2">
    <citation type="submission" date="2021-08" db="EMBL/GenBank/DDBJ databases">
        <authorList>
            <person name="Gostincar C."/>
            <person name="Sun X."/>
            <person name="Song Z."/>
            <person name="Gunde-Cimerman N."/>
        </authorList>
    </citation>
    <scope>NUCLEOTIDE SEQUENCE</scope>
    <source>
        <strain evidence="1">EXF-9911</strain>
    </source>
</reference>
<dbReference type="OrthoDB" id="3885130at2759"/>
<dbReference type="Proteomes" id="UP000779574">
    <property type="component" value="Unassembled WGS sequence"/>
</dbReference>
<sequence>MSSFSIDTLPTELVTCIGSWLDSDNLPAFRSTGRLARDATRLDFKRDCFRSMNISVNQTSLQNLKLAVTHPEFGPCIQKISYYISGTEDLNVNVFDESWAVFKALAARQQQVIIQVCVNAMAITDSAIIETRISRFFAHVVRLNTQKRFAKAPIILTLPSPPRNPNDAPSRSLLFNNLAVMALKDNINLMYSDTSSEASVTYKTNEQTLMLRGLDSKHLWELRYFFAGLPFTKINIQDSQLDTDSLRKLCSQHLTTISKISIKNVSLWDRWSYGDTVPASWRDAIEMMLVLPGLVTCNLFNLRSENTIPTWDDTSIAAQPVQISVFTARGIATVRHRLENLLATTQW</sequence>
<reference evidence="1" key="1">
    <citation type="journal article" date="2021" name="J Fungi (Basel)">
        <title>Virulence traits and population genomics of the black yeast Aureobasidium melanogenum.</title>
        <authorList>
            <person name="Cernosa A."/>
            <person name="Sun X."/>
            <person name="Gostincar C."/>
            <person name="Fang C."/>
            <person name="Gunde-Cimerman N."/>
            <person name="Song Z."/>
        </authorList>
    </citation>
    <scope>NUCLEOTIDE SEQUENCE</scope>
    <source>
        <strain evidence="1">EXF-9911</strain>
    </source>
</reference>
<evidence type="ECO:0008006" key="3">
    <source>
        <dbReference type="Google" id="ProtNLM"/>
    </source>
</evidence>
<protein>
    <recommendedName>
        <fullName evidence="3">F-box domain-containing protein</fullName>
    </recommendedName>
</protein>
<gene>
    <name evidence="1" type="ORF">KCU76_g3726</name>
</gene>